<name>A0AAE1EY75_PETCI</name>
<reference evidence="2" key="1">
    <citation type="submission" date="2023-10" db="EMBL/GenBank/DDBJ databases">
        <title>Genome assemblies of two species of porcelain crab, Petrolisthes cinctipes and Petrolisthes manimaculis (Anomura: Porcellanidae).</title>
        <authorList>
            <person name="Angst P."/>
        </authorList>
    </citation>
    <scope>NUCLEOTIDE SEQUENCE</scope>
    <source>
        <strain evidence="2">PB745_01</strain>
        <tissue evidence="2">Gill</tissue>
    </source>
</reference>
<accession>A0AAE1EY75</accession>
<gene>
    <name evidence="2" type="ORF">Pcinc_030400</name>
</gene>
<dbReference type="Proteomes" id="UP001286313">
    <property type="component" value="Unassembled WGS sequence"/>
</dbReference>
<dbReference type="EMBL" id="JAWQEG010003919">
    <property type="protein sequence ID" value="KAK3863864.1"/>
    <property type="molecule type" value="Genomic_DNA"/>
</dbReference>
<organism evidence="2 3">
    <name type="scientific">Petrolisthes cinctipes</name>
    <name type="common">Flat porcelain crab</name>
    <dbReference type="NCBI Taxonomy" id="88211"/>
    <lineage>
        <taxon>Eukaryota</taxon>
        <taxon>Metazoa</taxon>
        <taxon>Ecdysozoa</taxon>
        <taxon>Arthropoda</taxon>
        <taxon>Crustacea</taxon>
        <taxon>Multicrustacea</taxon>
        <taxon>Malacostraca</taxon>
        <taxon>Eumalacostraca</taxon>
        <taxon>Eucarida</taxon>
        <taxon>Decapoda</taxon>
        <taxon>Pleocyemata</taxon>
        <taxon>Anomura</taxon>
        <taxon>Galatheoidea</taxon>
        <taxon>Porcellanidae</taxon>
        <taxon>Petrolisthes</taxon>
    </lineage>
</organism>
<evidence type="ECO:0000313" key="3">
    <source>
        <dbReference type="Proteomes" id="UP001286313"/>
    </source>
</evidence>
<comment type="caution">
    <text evidence="2">The sequence shown here is derived from an EMBL/GenBank/DDBJ whole genome shotgun (WGS) entry which is preliminary data.</text>
</comment>
<feature type="region of interest" description="Disordered" evidence="1">
    <location>
        <begin position="62"/>
        <end position="82"/>
    </location>
</feature>
<evidence type="ECO:0000313" key="2">
    <source>
        <dbReference type="EMBL" id="KAK3863864.1"/>
    </source>
</evidence>
<dbReference type="AlphaFoldDB" id="A0AAE1EY75"/>
<proteinExistence type="predicted"/>
<sequence length="82" mass="8972">MQDEVRWHDGGGDYNHRIAEVAAHSLSISLACVSQPGQHYPLSFYSSHTQLDTDQATLTFHGAKTSSPPRCPCPVHAPSTRL</sequence>
<dbReference type="PROSITE" id="PS51257">
    <property type="entry name" value="PROKAR_LIPOPROTEIN"/>
    <property type="match status" value="1"/>
</dbReference>
<keyword evidence="3" id="KW-1185">Reference proteome</keyword>
<evidence type="ECO:0000256" key="1">
    <source>
        <dbReference type="SAM" id="MobiDB-lite"/>
    </source>
</evidence>
<protein>
    <submittedName>
        <fullName evidence="2">Uncharacterized protein</fullName>
    </submittedName>
</protein>